<name>A0ACC1BG05_9ROSI</name>
<dbReference type="EMBL" id="CM047901">
    <property type="protein sequence ID" value="KAJ0097863.1"/>
    <property type="molecule type" value="Genomic_DNA"/>
</dbReference>
<gene>
    <name evidence="1" type="ORF">Patl1_28676</name>
</gene>
<evidence type="ECO:0000313" key="1">
    <source>
        <dbReference type="EMBL" id="KAJ0097863.1"/>
    </source>
</evidence>
<keyword evidence="2" id="KW-1185">Reference proteome</keyword>
<sequence>MILQFLLQIILLSLPTNALTLKSNSTSSSKNDSNSFLYAIEPNPSAGNCFDADRYRISNKSFIKKINWEVLEFSSVRDQKSYYGVKYCQAKIPWALQRFNASVGDEEDGDQECSYIIYDSYFLEKVRDRLQLPADCISHESFIKRINLEVLEFFQGQEQNSYYGIGNCHAKILYPVQSRYLSALNVSSRLSGKGILSQKFELH</sequence>
<reference evidence="2" key="1">
    <citation type="journal article" date="2023" name="G3 (Bethesda)">
        <title>Genome assembly and association tests identify interacting loci associated with vigor, precocity, and sex in interspecific pistachio rootstocks.</title>
        <authorList>
            <person name="Palmer W."/>
            <person name="Jacygrad E."/>
            <person name="Sagayaradj S."/>
            <person name="Cavanaugh K."/>
            <person name="Han R."/>
            <person name="Bertier L."/>
            <person name="Beede B."/>
            <person name="Kafkas S."/>
            <person name="Golino D."/>
            <person name="Preece J."/>
            <person name="Michelmore R."/>
        </authorList>
    </citation>
    <scope>NUCLEOTIDE SEQUENCE [LARGE SCALE GENOMIC DNA]</scope>
</reference>
<protein>
    <submittedName>
        <fullName evidence="1">Uncharacterized protein</fullName>
    </submittedName>
</protein>
<accession>A0ACC1BG05</accession>
<proteinExistence type="predicted"/>
<comment type="caution">
    <text evidence="1">The sequence shown here is derived from an EMBL/GenBank/DDBJ whole genome shotgun (WGS) entry which is preliminary data.</text>
</comment>
<evidence type="ECO:0000313" key="2">
    <source>
        <dbReference type="Proteomes" id="UP001164250"/>
    </source>
</evidence>
<dbReference type="Proteomes" id="UP001164250">
    <property type="component" value="Chromosome 5"/>
</dbReference>
<organism evidence="1 2">
    <name type="scientific">Pistacia atlantica</name>
    <dbReference type="NCBI Taxonomy" id="434234"/>
    <lineage>
        <taxon>Eukaryota</taxon>
        <taxon>Viridiplantae</taxon>
        <taxon>Streptophyta</taxon>
        <taxon>Embryophyta</taxon>
        <taxon>Tracheophyta</taxon>
        <taxon>Spermatophyta</taxon>
        <taxon>Magnoliopsida</taxon>
        <taxon>eudicotyledons</taxon>
        <taxon>Gunneridae</taxon>
        <taxon>Pentapetalae</taxon>
        <taxon>rosids</taxon>
        <taxon>malvids</taxon>
        <taxon>Sapindales</taxon>
        <taxon>Anacardiaceae</taxon>
        <taxon>Pistacia</taxon>
    </lineage>
</organism>